<evidence type="ECO:0000256" key="4">
    <source>
        <dbReference type="ARBA" id="ARBA00023002"/>
    </source>
</evidence>
<dbReference type="GO" id="GO:0016491">
    <property type="term" value="F:oxidoreductase activity"/>
    <property type="evidence" value="ECO:0007669"/>
    <property type="project" value="UniProtKB-KW"/>
</dbReference>
<gene>
    <name evidence="6" type="ORF">B1B_18929</name>
</gene>
<dbReference type="Pfam" id="PF01266">
    <property type="entry name" value="DAO"/>
    <property type="match status" value="1"/>
</dbReference>
<sequence length="44" mass="4289">MSEFDAIVVGAGPAGSSSAIKLASSGLSVLLVERSDPPGSKNVS</sequence>
<dbReference type="SUPFAM" id="SSF51905">
    <property type="entry name" value="FAD/NAD(P)-binding domain"/>
    <property type="match status" value="1"/>
</dbReference>
<feature type="non-terminal residue" evidence="6">
    <location>
        <position position="44"/>
    </location>
</feature>
<evidence type="ECO:0000313" key="6">
    <source>
        <dbReference type="EMBL" id="EQD28270.1"/>
    </source>
</evidence>
<evidence type="ECO:0000259" key="5">
    <source>
        <dbReference type="Pfam" id="PF01266"/>
    </source>
</evidence>
<dbReference type="AlphaFoldDB" id="T0ZF26"/>
<evidence type="ECO:0000256" key="1">
    <source>
        <dbReference type="ARBA" id="ARBA00001974"/>
    </source>
</evidence>
<proteinExistence type="predicted"/>
<feature type="domain" description="FAD dependent oxidoreductase" evidence="5">
    <location>
        <begin position="5"/>
        <end position="40"/>
    </location>
</feature>
<dbReference type="InterPro" id="IPR036188">
    <property type="entry name" value="FAD/NAD-bd_sf"/>
</dbReference>
<keyword evidence="4" id="KW-0560">Oxidoreductase</keyword>
<dbReference type="PANTHER" id="PTHR43624">
    <property type="entry name" value="ELECTRON TRANSFER FLAVOPROTEIN-QUINONE OXIDOREDUCTASE YDIS-RELATED"/>
    <property type="match status" value="1"/>
</dbReference>
<dbReference type="InterPro" id="IPR006076">
    <property type="entry name" value="FAD-dep_OxRdtase"/>
</dbReference>
<dbReference type="InterPro" id="IPR039651">
    <property type="entry name" value="FixC-like"/>
</dbReference>
<reference evidence="6" key="2">
    <citation type="journal article" date="2014" name="ISME J.">
        <title>Microbial stratification in low pH oxic and suboxic macroscopic growths along an acid mine drainage.</title>
        <authorList>
            <person name="Mendez-Garcia C."/>
            <person name="Mesa V."/>
            <person name="Sprenger R.R."/>
            <person name="Richter M."/>
            <person name="Diez M.S."/>
            <person name="Solano J."/>
            <person name="Bargiela R."/>
            <person name="Golyshina O.V."/>
            <person name="Manteca A."/>
            <person name="Ramos J.L."/>
            <person name="Gallego J.R."/>
            <person name="Llorente I."/>
            <person name="Martins Dos Santos V.A."/>
            <person name="Jensen O.N."/>
            <person name="Pelaez A.I."/>
            <person name="Sanchez J."/>
            <person name="Ferrer M."/>
        </authorList>
    </citation>
    <scope>NUCLEOTIDE SEQUENCE</scope>
</reference>
<accession>T0ZF26</accession>
<reference evidence="6" key="1">
    <citation type="submission" date="2013-08" db="EMBL/GenBank/DDBJ databases">
        <authorList>
            <person name="Mendez C."/>
            <person name="Richter M."/>
            <person name="Ferrer M."/>
            <person name="Sanchez J."/>
        </authorList>
    </citation>
    <scope>NUCLEOTIDE SEQUENCE</scope>
</reference>
<dbReference type="EMBL" id="AUZY01012703">
    <property type="protein sequence ID" value="EQD28270.1"/>
    <property type="molecule type" value="Genomic_DNA"/>
</dbReference>
<dbReference type="Gene3D" id="3.50.50.60">
    <property type="entry name" value="FAD/NAD(P)-binding domain"/>
    <property type="match status" value="1"/>
</dbReference>
<protein>
    <submittedName>
        <fullName evidence="6">Electron-transferring-flavoprotein dehydrogenase</fullName>
    </submittedName>
</protein>
<keyword evidence="3" id="KW-0274">FAD</keyword>
<comment type="caution">
    <text evidence="6">The sequence shown here is derived from an EMBL/GenBank/DDBJ whole genome shotgun (WGS) entry which is preliminary data.</text>
</comment>
<evidence type="ECO:0000256" key="3">
    <source>
        <dbReference type="ARBA" id="ARBA00022827"/>
    </source>
</evidence>
<comment type="cofactor">
    <cofactor evidence="1">
        <name>FAD</name>
        <dbReference type="ChEBI" id="CHEBI:57692"/>
    </cofactor>
</comment>
<keyword evidence="2" id="KW-0285">Flavoprotein</keyword>
<name>T0ZF26_9ZZZZ</name>
<dbReference type="PANTHER" id="PTHR43624:SF2">
    <property type="entry name" value="ELECTRON TRANSFER FLAVOPROTEIN-QUINONE OXIDOREDUCTASE YDIS-RELATED"/>
    <property type="match status" value="1"/>
</dbReference>
<organism evidence="6">
    <name type="scientific">mine drainage metagenome</name>
    <dbReference type="NCBI Taxonomy" id="410659"/>
    <lineage>
        <taxon>unclassified sequences</taxon>
        <taxon>metagenomes</taxon>
        <taxon>ecological metagenomes</taxon>
    </lineage>
</organism>
<evidence type="ECO:0000256" key="2">
    <source>
        <dbReference type="ARBA" id="ARBA00022630"/>
    </source>
</evidence>